<comment type="caution">
    <text evidence="1">The sequence shown here is derived from an EMBL/GenBank/DDBJ whole genome shotgun (WGS) entry which is preliminary data.</text>
</comment>
<evidence type="ECO:0000313" key="1">
    <source>
        <dbReference type="EMBL" id="KAJ8619615.1"/>
    </source>
</evidence>
<name>A0ACC2KF68_PERAE</name>
<organism evidence="1 2">
    <name type="scientific">Persea americana</name>
    <name type="common">Avocado</name>
    <dbReference type="NCBI Taxonomy" id="3435"/>
    <lineage>
        <taxon>Eukaryota</taxon>
        <taxon>Viridiplantae</taxon>
        <taxon>Streptophyta</taxon>
        <taxon>Embryophyta</taxon>
        <taxon>Tracheophyta</taxon>
        <taxon>Spermatophyta</taxon>
        <taxon>Magnoliopsida</taxon>
        <taxon>Magnoliidae</taxon>
        <taxon>Laurales</taxon>
        <taxon>Lauraceae</taxon>
        <taxon>Persea</taxon>
    </lineage>
</organism>
<accession>A0ACC2KF68</accession>
<dbReference type="EMBL" id="CM056817">
    <property type="protein sequence ID" value="KAJ8619615.1"/>
    <property type="molecule type" value="Genomic_DNA"/>
</dbReference>
<keyword evidence="2" id="KW-1185">Reference proteome</keyword>
<sequence>MVVADALALIQNFKRGWVSKNSLQKEKALRWHPKPPGVVKLNVDVATLEDVQGAILPDDKGIVIIALNKIKDWVAGAV</sequence>
<reference evidence="1 2" key="1">
    <citation type="journal article" date="2022" name="Hortic Res">
        <title>A haplotype resolved chromosomal level avocado genome allows analysis of novel avocado genes.</title>
        <authorList>
            <person name="Nath O."/>
            <person name="Fletcher S.J."/>
            <person name="Hayward A."/>
            <person name="Shaw L.M."/>
            <person name="Masouleh A.K."/>
            <person name="Furtado A."/>
            <person name="Henry R.J."/>
            <person name="Mitter N."/>
        </authorList>
    </citation>
    <scope>NUCLEOTIDE SEQUENCE [LARGE SCALE GENOMIC DNA]</scope>
    <source>
        <strain evidence="2">cv. Hass</strain>
    </source>
</reference>
<evidence type="ECO:0000313" key="2">
    <source>
        <dbReference type="Proteomes" id="UP001234297"/>
    </source>
</evidence>
<dbReference type="Proteomes" id="UP001234297">
    <property type="component" value="Chromosome 9"/>
</dbReference>
<gene>
    <name evidence="1" type="ORF">MRB53_028144</name>
</gene>
<protein>
    <submittedName>
        <fullName evidence="1">Uncharacterized protein</fullName>
    </submittedName>
</protein>
<proteinExistence type="predicted"/>